<protein>
    <recommendedName>
        <fullName evidence="2">DZANK-type domain-containing protein</fullName>
    </recommendedName>
</protein>
<keyword evidence="1" id="KW-1133">Transmembrane helix</keyword>
<comment type="caution">
    <text evidence="3">The sequence shown here is derived from an EMBL/GenBank/DDBJ whole genome shotgun (WGS) entry which is preliminary data.</text>
</comment>
<sequence length="181" mass="19787">MSSKNNNINKNHEQKRKTIRTIGTVVLITGIIFTAVGFISFFSSFGSFEPPKYFWCSFIGLPLLGIGGGLLKMGYMGSVARYTAEEIAPVTKDTFNYMADGTSEGVRKISKSISEGIKEASEGNDDKTLVKCFKCNEVNDSDAKFCKNCGAALEKTKMCSNCGELNDPDAKFCDNCGEKFN</sequence>
<dbReference type="OrthoDB" id="3259185at2"/>
<dbReference type="Proteomes" id="UP000013378">
    <property type="component" value="Unassembled WGS sequence"/>
</dbReference>
<keyword evidence="1" id="KW-0472">Membrane</keyword>
<feature type="domain" description="DZANK-type" evidence="2">
    <location>
        <begin position="132"/>
        <end position="177"/>
    </location>
</feature>
<feature type="transmembrane region" description="Helical" evidence="1">
    <location>
        <begin position="52"/>
        <end position="71"/>
    </location>
</feature>
<reference evidence="3 4" key="1">
    <citation type="journal article" date="2015" name="Geomicrobiol. J.">
        <title>Caldisalinibacter kiritimatiensis gen. nov., sp. nov., a moderately thermohalophilic thiosulfate-reducing bacterium from a hypersaline microbial mat.</title>
        <authorList>
            <person name="Ben Hania W."/>
            <person name="Joseph M."/>
            <person name="Fiebig A."/>
            <person name="Bunk B."/>
            <person name="Klenk H.-P."/>
            <person name="Fardeau M.-L."/>
            <person name="Spring S."/>
        </authorList>
    </citation>
    <scope>NUCLEOTIDE SEQUENCE [LARGE SCALE GENOMIC DNA]</scope>
    <source>
        <strain evidence="3 4">L21-TH-D2</strain>
    </source>
</reference>
<name>R1AS64_9FIRM</name>
<keyword evidence="1" id="KW-0812">Transmembrane</keyword>
<dbReference type="RefSeq" id="WP_006315158.1">
    <property type="nucleotide sequence ID" value="NZ_ARZA01000220.1"/>
</dbReference>
<feature type="transmembrane region" description="Helical" evidence="1">
    <location>
        <begin position="21"/>
        <end position="46"/>
    </location>
</feature>
<keyword evidence="4" id="KW-1185">Reference proteome</keyword>
<evidence type="ECO:0000259" key="2">
    <source>
        <dbReference type="Pfam" id="PF12773"/>
    </source>
</evidence>
<evidence type="ECO:0000256" key="1">
    <source>
        <dbReference type="SAM" id="Phobius"/>
    </source>
</evidence>
<evidence type="ECO:0000313" key="3">
    <source>
        <dbReference type="EMBL" id="EOC99972.1"/>
    </source>
</evidence>
<dbReference type="EMBL" id="ARZA01000220">
    <property type="protein sequence ID" value="EOC99972.1"/>
    <property type="molecule type" value="Genomic_DNA"/>
</dbReference>
<gene>
    <name evidence="3" type="ORF">L21TH_1983</name>
</gene>
<evidence type="ECO:0000313" key="4">
    <source>
        <dbReference type="Proteomes" id="UP000013378"/>
    </source>
</evidence>
<dbReference type="InterPro" id="IPR025874">
    <property type="entry name" value="DZR"/>
</dbReference>
<dbReference type="Pfam" id="PF12773">
    <property type="entry name" value="DZR"/>
    <property type="match status" value="1"/>
</dbReference>
<proteinExistence type="predicted"/>
<accession>R1AS64</accession>
<organism evidence="3 4">
    <name type="scientific">Caldisalinibacter kiritimatiensis</name>
    <dbReference type="NCBI Taxonomy" id="1304284"/>
    <lineage>
        <taxon>Bacteria</taxon>
        <taxon>Bacillati</taxon>
        <taxon>Bacillota</taxon>
        <taxon>Tissierellia</taxon>
        <taxon>Tissierellales</taxon>
        <taxon>Thermohalobacteraceae</taxon>
        <taxon>Caldisalinibacter</taxon>
    </lineage>
</organism>
<dbReference type="AlphaFoldDB" id="R1AS64"/>
<dbReference type="eggNOG" id="COG1933">
    <property type="taxonomic scope" value="Bacteria"/>
</dbReference>